<evidence type="ECO:0000313" key="3">
    <source>
        <dbReference type="Proteomes" id="UP000531561"/>
    </source>
</evidence>
<comment type="caution">
    <text evidence="2">The sequence shown here is derived from an EMBL/GenBank/DDBJ whole genome shotgun (WGS) entry which is preliminary data.</text>
</comment>
<name>A0A8H6AVF4_9HELO</name>
<feature type="chain" id="PRO_5034408652" description="Secreted protein" evidence="1">
    <location>
        <begin position="18"/>
        <end position="92"/>
    </location>
</feature>
<evidence type="ECO:0008006" key="4">
    <source>
        <dbReference type="Google" id="ProtNLM"/>
    </source>
</evidence>
<organism evidence="2 3">
    <name type="scientific">Botrytis fragariae</name>
    <dbReference type="NCBI Taxonomy" id="1964551"/>
    <lineage>
        <taxon>Eukaryota</taxon>
        <taxon>Fungi</taxon>
        <taxon>Dikarya</taxon>
        <taxon>Ascomycota</taxon>
        <taxon>Pezizomycotina</taxon>
        <taxon>Leotiomycetes</taxon>
        <taxon>Helotiales</taxon>
        <taxon>Sclerotiniaceae</taxon>
        <taxon>Botrytis</taxon>
    </lineage>
</organism>
<evidence type="ECO:0000256" key="1">
    <source>
        <dbReference type="SAM" id="SignalP"/>
    </source>
</evidence>
<accession>A0A8H6AVF4</accession>
<dbReference type="EMBL" id="JABFCT010000007">
    <property type="protein sequence ID" value="KAF5874436.1"/>
    <property type="molecule type" value="Genomic_DNA"/>
</dbReference>
<dbReference type="GeneID" id="59258540"/>
<proteinExistence type="predicted"/>
<protein>
    <recommendedName>
        <fullName evidence="4">Secreted protein</fullName>
    </recommendedName>
</protein>
<keyword evidence="1" id="KW-0732">Signal</keyword>
<dbReference type="RefSeq" id="XP_037193382.1">
    <property type="nucleotide sequence ID" value="XM_037334848.1"/>
</dbReference>
<feature type="signal peptide" evidence="1">
    <location>
        <begin position="1"/>
        <end position="17"/>
    </location>
</feature>
<dbReference type="Proteomes" id="UP000531561">
    <property type="component" value="Unassembled WGS sequence"/>
</dbReference>
<reference evidence="2 3" key="1">
    <citation type="journal article" date="2020" name="Phytopathology">
        <title>A high-quality genome resource of Botrytis fragariae, a new and rapidly spreading fungal pathogen causing strawberry gray mold in the U.S.A.</title>
        <authorList>
            <person name="Wu Y."/>
            <person name="Saski C.A."/>
            <person name="Schnabel G."/>
            <person name="Xiao S."/>
            <person name="Hu M."/>
        </authorList>
    </citation>
    <scope>NUCLEOTIDE SEQUENCE [LARGE SCALE GENOMIC DNA]</scope>
    <source>
        <strain evidence="2 3">BVB16</strain>
    </source>
</reference>
<sequence>MLMVWWVVVLIEVLVEGGDFCVKLRHRHAKEVLRANSNPSTKPVYQIHLSIPPIPSIPAAHPPQQAANPQVSNDTIFRANPFGTQTTRTSVA</sequence>
<gene>
    <name evidence="2" type="ORF">Bfra_004443</name>
</gene>
<dbReference type="AlphaFoldDB" id="A0A8H6AVF4"/>
<evidence type="ECO:0000313" key="2">
    <source>
        <dbReference type="EMBL" id="KAF5874436.1"/>
    </source>
</evidence>
<keyword evidence="3" id="KW-1185">Reference proteome</keyword>